<dbReference type="AlphaFoldDB" id="A0A8J4BLI4"/>
<evidence type="ECO:0000256" key="1">
    <source>
        <dbReference type="SAM" id="MobiDB-lite"/>
    </source>
</evidence>
<keyword evidence="3" id="KW-1185">Reference proteome</keyword>
<sequence>MDSQVSPPYTTPAHQFASRSHHIADSHHCLLVLHHIQEQAHPGQHPLNLRVLALQLRLKHLLAEPRFRRVHRALVHILHFRLVLRHRTHQNNRHRAEQLLRLGVIQRADFIIPTCALQREAVNECAIAAVGLDLIRLLLGHLGDDHSLVQGPVVTPGCGLHDGREKGLRVEQTGQPNGLRG</sequence>
<dbReference type="EMBL" id="BNCO01000055">
    <property type="protein sequence ID" value="GIL63074.1"/>
    <property type="molecule type" value="Genomic_DNA"/>
</dbReference>
<protein>
    <submittedName>
        <fullName evidence="2">Uncharacterized protein</fullName>
    </submittedName>
</protein>
<dbReference type="Proteomes" id="UP000747399">
    <property type="component" value="Unassembled WGS sequence"/>
</dbReference>
<organism evidence="2 3">
    <name type="scientific">Volvox africanus</name>
    <dbReference type="NCBI Taxonomy" id="51714"/>
    <lineage>
        <taxon>Eukaryota</taxon>
        <taxon>Viridiplantae</taxon>
        <taxon>Chlorophyta</taxon>
        <taxon>core chlorophytes</taxon>
        <taxon>Chlorophyceae</taxon>
        <taxon>CS clade</taxon>
        <taxon>Chlamydomonadales</taxon>
        <taxon>Volvocaceae</taxon>
        <taxon>Volvox</taxon>
    </lineage>
</organism>
<comment type="caution">
    <text evidence="2">The sequence shown here is derived from an EMBL/GenBank/DDBJ whole genome shotgun (WGS) entry which is preliminary data.</text>
</comment>
<proteinExistence type="predicted"/>
<feature type="compositionally biased region" description="Polar residues" evidence="1">
    <location>
        <begin position="172"/>
        <end position="181"/>
    </location>
</feature>
<evidence type="ECO:0000313" key="2">
    <source>
        <dbReference type="EMBL" id="GIL63074.1"/>
    </source>
</evidence>
<feature type="region of interest" description="Disordered" evidence="1">
    <location>
        <begin position="160"/>
        <end position="181"/>
    </location>
</feature>
<name>A0A8J4BLI4_9CHLO</name>
<accession>A0A8J4BLI4</accession>
<evidence type="ECO:0000313" key="3">
    <source>
        <dbReference type="Proteomes" id="UP000747399"/>
    </source>
</evidence>
<reference evidence="2" key="1">
    <citation type="journal article" date="2021" name="Proc. Natl. Acad. Sci. U.S.A.">
        <title>Three genomes in the algal genus Volvox reveal the fate of a haploid sex-determining region after a transition to homothallism.</title>
        <authorList>
            <person name="Yamamoto K."/>
            <person name="Hamaji T."/>
            <person name="Kawai-Toyooka H."/>
            <person name="Matsuzaki R."/>
            <person name="Takahashi F."/>
            <person name="Nishimura Y."/>
            <person name="Kawachi M."/>
            <person name="Noguchi H."/>
            <person name="Minakuchi Y."/>
            <person name="Umen J.G."/>
            <person name="Toyoda A."/>
            <person name="Nozaki H."/>
        </authorList>
    </citation>
    <scope>NUCLEOTIDE SEQUENCE</scope>
    <source>
        <strain evidence="2">NIES-3780</strain>
    </source>
</reference>
<gene>
    <name evidence="2" type="ORF">Vafri_17052</name>
</gene>